<reference evidence="1 2" key="1">
    <citation type="submission" date="2023-07" db="EMBL/GenBank/DDBJ databases">
        <title>Sorghum-associated microbial communities from plants grown in Nebraska, USA.</title>
        <authorList>
            <person name="Schachtman D."/>
        </authorList>
    </citation>
    <scope>NUCLEOTIDE SEQUENCE [LARGE SCALE GENOMIC DNA]</scope>
    <source>
        <strain evidence="1 2">BE240</strain>
    </source>
</reference>
<organism evidence="1 2">
    <name type="scientific">Hydrogenophaga laconesensis</name>
    <dbReference type="NCBI Taxonomy" id="1805971"/>
    <lineage>
        <taxon>Bacteria</taxon>
        <taxon>Pseudomonadati</taxon>
        <taxon>Pseudomonadota</taxon>
        <taxon>Betaproteobacteria</taxon>
        <taxon>Burkholderiales</taxon>
        <taxon>Comamonadaceae</taxon>
        <taxon>Hydrogenophaga</taxon>
    </lineage>
</organism>
<dbReference type="EMBL" id="JAVDWE010000002">
    <property type="protein sequence ID" value="MDR7093486.1"/>
    <property type="molecule type" value="Genomic_DNA"/>
</dbReference>
<evidence type="ECO:0000313" key="1">
    <source>
        <dbReference type="EMBL" id="MDR7093486.1"/>
    </source>
</evidence>
<dbReference type="RefSeq" id="WP_204732655.1">
    <property type="nucleotide sequence ID" value="NZ_JAVDWE010000002.1"/>
</dbReference>
<accession>A0ABU1V7P7</accession>
<proteinExistence type="predicted"/>
<protein>
    <submittedName>
        <fullName evidence="1">Uncharacterized protein (DUF1800 family)</fullName>
    </submittedName>
</protein>
<keyword evidence="2" id="KW-1185">Reference proteome</keyword>
<gene>
    <name evidence="1" type="ORF">J2X09_001218</name>
</gene>
<dbReference type="InterPro" id="IPR014917">
    <property type="entry name" value="DUF1800"/>
</dbReference>
<sequence length="437" mass="48137">MAPDAALAPAIASHRFGLSQSSLSSVGTEPRAWVTSQLRRPALLDTSGLPDSAAVAETTRLLRQMAVPMSEPRRQLREGNQQALRRRWQHQIETPTPVYERWVMFWANHFTVSATKGATLGMVWPFENEAIRPNATGRFVTLLRAATVHPGMLLYLDNAQSIGPDSRQGQRRGRGLNENLARELLELHTVGVRGGYTQTDVRELARLLTGWTVGNAQRPEPGFVPALHDPGSKQVMGRTYREGPQALDEVLADLARHPATAEHLADKLARHFVTDDPPPALVQAVARRYRDTDGDLLAVADALFDHDLAWAPHRPGKVRRPEELMLAAHRLLQLPVGMPERTQAALTTMGQPVGRAPSPQGWPDRHDDWLGPDALLKRVEWAMAVGRANGNLADARQLADLAWGPALSGESRQQIARAESGAQALTLLLASPEFQRR</sequence>
<name>A0ABU1V7P7_9BURK</name>
<evidence type="ECO:0000313" key="2">
    <source>
        <dbReference type="Proteomes" id="UP001265550"/>
    </source>
</evidence>
<dbReference type="Pfam" id="PF08811">
    <property type="entry name" value="DUF1800"/>
    <property type="match status" value="1"/>
</dbReference>
<comment type="caution">
    <text evidence="1">The sequence shown here is derived from an EMBL/GenBank/DDBJ whole genome shotgun (WGS) entry which is preliminary data.</text>
</comment>
<dbReference type="Proteomes" id="UP001265550">
    <property type="component" value="Unassembled WGS sequence"/>
</dbReference>